<keyword evidence="2" id="KW-1185">Reference proteome</keyword>
<evidence type="ECO:0000313" key="2">
    <source>
        <dbReference type="Proteomes" id="UP000807353"/>
    </source>
</evidence>
<comment type="caution">
    <text evidence="1">The sequence shown here is derived from an EMBL/GenBank/DDBJ whole genome shotgun (WGS) entry which is preliminary data.</text>
</comment>
<reference evidence="1" key="1">
    <citation type="submission" date="2020-11" db="EMBL/GenBank/DDBJ databases">
        <authorList>
            <consortium name="DOE Joint Genome Institute"/>
            <person name="Ahrendt S."/>
            <person name="Riley R."/>
            <person name="Andreopoulos W."/>
            <person name="Labutti K."/>
            <person name="Pangilinan J."/>
            <person name="Ruiz-Duenas F.J."/>
            <person name="Barrasa J.M."/>
            <person name="Sanchez-Garcia M."/>
            <person name="Camarero S."/>
            <person name="Miyauchi S."/>
            <person name="Serrano A."/>
            <person name="Linde D."/>
            <person name="Babiker R."/>
            <person name="Drula E."/>
            <person name="Ayuso-Fernandez I."/>
            <person name="Pacheco R."/>
            <person name="Padilla G."/>
            <person name="Ferreira P."/>
            <person name="Barriuso J."/>
            <person name="Kellner H."/>
            <person name="Castanera R."/>
            <person name="Alfaro M."/>
            <person name="Ramirez L."/>
            <person name="Pisabarro A.G."/>
            <person name="Kuo A."/>
            <person name="Tritt A."/>
            <person name="Lipzen A."/>
            <person name="He G."/>
            <person name="Yan M."/>
            <person name="Ng V."/>
            <person name="Cullen D."/>
            <person name="Martin F."/>
            <person name="Rosso M.-N."/>
            <person name="Henrissat B."/>
            <person name="Hibbett D."/>
            <person name="Martinez A.T."/>
            <person name="Grigoriev I.V."/>
        </authorList>
    </citation>
    <scope>NUCLEOTIDE SEQUENCE</scope>
    <source>
        <strain evidence="1">CBS 247.69</strain>
    </source>
</reference>
<accession>A0A9P5XZR6</accession>
<dbReference type="AlphaFoldDB" id="A0A9P5XZR6"/>
<organism evidence="1 2">
    <name type="scientific">Collybia nuda</name>
    <dbReference type="NCBI Taxonomy" id="64659"/>
    <lineage>
        <taxon>Eukaryota</taxon>
        <taxon>Fungi</taxon>
        <taxon>Dikarya</taxon>
        <taxon>Basidiomycota</taxon>
        <taxon>Agaricomycotina</taxon>
        <taxon>Agaricomycetes</taxon>
        <taxon>Agaricomycetidae</taxon>
        <taxon>Agaricales</taxon>
        <taxon>Tricholomatineae</taxon>
        <taxon>Clitocybaceae</taxon>
        <taxon>Collybia</taxon>
    </lineage>
</organism>
<name>A0A9P5XZR6_9AGAR</name>
<sequence>MDTYSLVRMWLDTILGPSENVTECQTNCIYAKENGKYLYNNIITTEEAKIVMGVFYIINEKGQKTCHSWWPSPFKVNSKQSNKVIWYWSEKNKLDFQKQKLIVESNSPIPLGAWTWAQKLRGNNK</sequence>
<dbReference type="EMBL" id="MU150333">
    <property type="protein sequence ID" value="KAF9458681.1"/>
    <property type="molecule type" value="Genomic_DNA"/>
</dbReference>
<protein>
    <submittedName>
        <fullName evidence="1">Uncharacterized protein</fullName>
    </submittedName>
</protein>
<dbReference type="OrthoDB" id="3268696at2759"/>
<proteinExistence type="predicted"/>
<dbReference type="Proteomes" id="UP000807353">
    <property type="component" value="Unassembled WGS sequence"/>
</dbReference>
<gene>
    <name evidence="1" type="ORF">BDZ94DRAFT_1239782</name>
</gene>
<evidence type="ECO:0000313" key="1">
    <source>
        <dbReference type="EMBL" id="KAF9458681.1"/>
    </source>
</evidence>